<dbReference type="Proteomes" id="UP000737018">
    <property type="component" value="Unassembled WGS sequence"/>
</dbReference>
<reference evidence="1" key="1">
    <citation type="submission" date="2020-03" db="EMBL/GenBank/DDBJ databases">
        <title>Castanea mollissima Vanexum genome sequencing.</title>
        <authorList>
            <person name="Staton M."/>
        </authorList>
    </citation>
    <scope>NUCLEOTIDE SEQUENCE</scope>
    <source>
        <tissue evidence="1">Leaf</tissue>
    </source>
</reference>
<dbReference type="EMBL" id="JRKL02001783">
    <property type="protein sequence ID" value="KAF3962064.1"/>
    <property type="molecule type" value="Genomic_DNA"/>
</dbReference>
<accession>A0A8J4R856</accession>
<name>A0A8J4R856_9ROSI</name>
<proteinExistence type="predicted"/>
<gene>
    <name evidence="1" type="ORF">CMV_013382</name>
</gene>
<evidence type="ECO:0000313" key="2">
    <source>
        <dbReference type="Proteomes" id="UP000737018"/>
    </source>
</evidence>
<sequence>MRVDINGVAAKRVRFSLPDSDLNEEVIFDEKYHDARKNDEVKDHEGLEQGEQYPPLEIVEPLERRCTEEHQAISFENIWAFDEGEPRNWIKDIQSEINSLRTKECRCCPNGIVEQLNGFLAAEDYCLDI</sequence>
<protein>
    <submittedName>
        <fullName evidence="1">Uncharacterized protein</fullName>
    </submittedName>
</protein>
<organism evidence="1 2">
    <name type="scientific">Castanea mollissima</name>
    <name type="common">Chinese chestnut</name>
    <dbReference type="NCBI Taxonomy" id="60419"/>
    <lineage>
        <taxon>Eukaryota</taxon>
        <taxon>Viridiplantae</taxon>
        <taxon>Streptophyta</taxon>
        <taxon>Embryophyta</taxon>
        <taxon>Tracheophyta</taxon>
        <taxon>Spermatophyta</taxon>
        <taxon>Magnoliopsida</taxon>
        <taxon>eudicotyledons</taxon>
        <taxon>Gunneridae</taxon>
        <taxon>Pentapetalae</taxon>
        <taxon>rosids</taxon>
        <taxon>fabids</taxon>
        <taxon>Fagales</taxon>
        <taxon>Fagaceae</taxon>
        <taxon>Castanea</taxon>
    </lineage>
</organism>
<comment type="caution">
    <text evidence="1">The sequence shown here is derived from an EMBL/GenBank/DDBJ whole genome shotgun (WGS) entry which is preliminary data.</text>
</comment>
<dbReference type="AlphaFoldDB" id="A0A8J4R856"/>
<keyword evidence="2" id="KW-1185">Reference proteome</keyword>
<evidence type="ECO:0000313" key="1">
    <source>
        <dbReference type="EMBL" id="KAF3962064.1"/>
    </source>
</evidence>